<proteinExistence type="inferred from homology"/>
<reference evidence="12" key="1">
    <citation type="submission" date="2025-08" db="UniProtKB">
        <authorList>
            <consortium name="RefSeq"/>
        </authorList>
    </citation>
    <scope>IDENTIFICATION</scope>
    <source>
        <strain evidence="12">11010-0011.00</strain>
        <tissue evidence="12">Whole body</tissue>
    </source>
</reference>
<keyword evidence="9 10" id="KW-0807">Transducer</keyword>
<keyword evidence="8 10" id="KW-0675">Receptor</keyword>
<keyword evidence="7 10" id="KW-0472">Membrane</keyword>
<dbReference type="PANTHER" id="PTHR21137:SF35">
    <property type="entry name" value="ODORANT RECEPTOR 19A-RELATED"/>
    <property type="match status" value="1"/>
</dbReference>
<keyword evidence="2" id="KW-1003">Cell membrane</keyword>
<evidence type="ECO:0000256" key="9">
    <source>
        <dbReference type="ARBA" id="ARBA00023224"/>
    </source>
</evidence>
<comment type="caution">
    <text evidence="10">Lacks conserved residue(s) required for the propagation of feature annotation.</text>
</comment>
<keyword evidence="3 10" id="KW-0716">Sensory transduction</keyword>
<dbReference type="GO" id="GO:0005886">
    <property type="term" value="C:plasma membrane"/>
    <property type="evidence" value="ECO:0007669"/>
    <property type="project" value="UniProtKB-SubCell"/>
</dbReference>
<dbReference type="GeneID" id="115624937"/>
<evidence type="ECO:0000256" key="3">
    <source>
        <dbReference type="ARBA" id="ARBA00022606"/>
    </source>
</evidence>
<evidence type="ECO:0000256" key="5">
    <source>
        <dbReference type="ARBA" id="ARBA00022725"/>
    </source>
</evidence>
<name>A0A6J2TKH0_DROLE</name>
<dbReference type="Proteomes" id="UP000504634">
    <property type="component" value="Unplaced"/>
</dbReference>
<evidence type="ECO:0000256" key="10">
    <source>
        <dbReference type="RuleBase" id="RU351113"/>
    </source>
</evidence>
<feature type="transmembrane region" description="Helical" evidence="10">
    <location>
        <begin position="310"/>
        <end position="327"/>
    </location>
</feature>
<protein>
    <recommendedName>
        <fullName evidence="10">Odorant receptor</fullName>
    </recommendedName>
</protein>
<dbReference type="InterPro" id="IPR004117">
    <property type="entry name" value="7tm6_olfct_rcpt"/>
</dbReference>
<evidence type="ECO:0000313" key="11">
    <source>
        <dbReference type="Proteomes" id="UP000504634"/>
    </source>
</evidence>
<feature type="transmembrane region" description="Helical" evidence="10">
    <location>
        <begin position="279"/>
        <end position="298"/>
    </location>
</feature>
<evidence type="ECO:0000256" key="4">
    <source>
        <dbReference type="ARBA" id="ARBA00022692"/>
    </source>
</evidence>
<dbReference type="GO" id="GO:0004984">
    <property type="term" value="F:olfactory receptor activity"/>
    <property type="evidence" value="ECO:0007669"/>
    <property type="project" value="InterPro"/>
</dbReference>
<comment type="similarity">
    <text evidence="10">Belongs to the insect chemoreceptor superfamily. Heteromeric odorant receptor channel (TC 1.A.69) family.</text>
</comment>
<feature type="transmembrane region" description="Helical" evidence="10">
    <location>
        <begin position="145"/>
        <end position="164"/>
    </location>
</feature>
<gene>
    <name evidence="12" type="primary">LOC115624937</name>
</gene>
<keyword evidence="6 10" id="KW-1133">Transmembrane helix</keyword>
<evidence type="ECO:0000256" key="7">
    <source>
        <dbReference type="ARBA" id="ARBA00023136"/>
    </source>
</evidence>
<evidence type="ECO:0000256" key="6">
    <source>
        <dbReference type="ARBA" id="ARBA00022989"/>
    </source>
</evidence>
<evidence type="ECO:0000256" key="1">
    <source>
        <dbReference type="ARBA" id="ARBA00004651"/>
    </source>
</evidence>
<dbReference type="GO" id="GO:0005549">
    <property type="term" value="F:odorant binding"/>
    <property type="evidence" value="ECO:0007669"/>
    <property type="project" value="InterPro"/>
</dbReference>
<dbReference type="OrthoDB" id="6604226at2759"/>
<sequence>MLKWVTDRVFPSEPATGRLGSVDFNLWLAQIVGVPLNGMRGEARWVQIVALIYGLPVLLFVAIIYCGCELYDLLLNLHSLNIFTQNICLSLTRLAGLFKISNTFYCYADIKYIIEQFREMTKRYVQSTKQKRAFDRGEFANKVPLMIYSILVSFTGFLGMWMLIRNPIDVAGKVFPFRVYMPLWLPNGIKLAYMSFSVIISALQIVAIDYLNITLMNQICLQLQILNLTFDELLPLDINPLDEKSCEPDPNMTLRAAIKHHCELRALGLHIEMVYRTPVLIQFVASLVIFGVTGFQAIVTPAGSNGAVLIYFYCGCIFCELFLYCWFGNEVHEQSKTLASSAFSAPWYRFDRTYQKSLLIFITNAQKPFLFTAGSFMGLSLPSFAGILSKSYSFIAVLRQVYSK</sequence>
<organism evidence="11 12">
    <name type="scientific">Drosophila lebanonensis</name>
    <name type="common">Fruit fly</name>
    <name type="synonym">Scaptodrosophila lebanonensis</name>
    <dbReference type="NCBI Taxonomy" id="7225"/>
    <lineage>
        <taxon>Eukaryota</taxon>
        <taxon>Metazoa</taxon>
        <taxon>Ecdysozoa</taxon>
        <taxon>Arthropoda</taxon>
        <taxon>Hexapoda</taxon>
        <taxon>Insecta</taxon>
        <taxon>Pterygota</taxon>
        <taxon>Neoptera</taxon>
        <taxon>Endopterygota</taxon>
        <taxon>Diptera</taxon>
        <taxon>Brachycera</taxon>
        <taxon>Muscomorpha</taxon>
        <taxon>Ephydroidea</taxon>
        <taxon>Drosophilidae</taxon>
        <taxon>Scaptodrosophila</taxon>
    </lineage>
</organism>
<keyword evidence="11" id="KW-1185">Reference proteome</keyword>
<feature type="transmembrane region" description="Helical" evidence="10">
    <location>
        <begin position="191"/>
        <end position="211"/>
    </location>
</feature>
<evidence type="ECO:0000256" key="8">
    <source>
        <dbReference type="ARBA" id="ARBA00023170"/>
    </source>
</evidence>
<feature type="transmembrane region" description="Helical" evidence="10">
    <location>
        <begin position="45"/>
        <end position="68"/>
    </location>
</feature>
<dbReference type="AlphaFoldDB" id="A0A6J2TKH0"/>
<dbReference type="PANTHER" id="PTHR21137">
    <property type="entry name" value="ODORANT RECEPTOR"/>
    <property type="match status" value="1"/>
</dbReference>
<comment type="subcellular location">
    <subcellularLocation>
        <location evidence="1 10">Cell membrane</location>
        <topology evidence="1 10">Multi-pass membrane protein</topology>
    </subcellularLocation>
</comment>
<keyword evidence="4 10" id="KW-0812">Transmembrane</keyword>
<dbReference type="RefSeq" id="XP_030375648.1">
    <property type="nucleotide sequence ID" value="XM_030519788.1"/>
</dbReference>
<keyword evidence="5 10" id="KW-0552">Olfaction</keyword>
<evidence type="ECO:0000256" key="2">
    <source>
        <dbReference type="ARBA" id="ARBA00022475"/>
    </source>
</evidence>
<dbReference type="GO" id="GO:0007165">
    <property type="term" value="P:signal transduction"/>
    <property type="evidence" value="ECO:0007669"/>
    <property type="project" value="UniProtKB-KW"/>
</dbReference>
<evidence type="ECO:0000313" key="12">
    <source>
        <dbReference type="RefSeq" id="XP_030375648.1"/>
    </source>
</evidence>
<accession>A0A6J2TKH0</accession>
<dbReference type="Pfam" id="PF02949">
    <property type="entry name" value="7tm_6"/>
    <property type="match status" value="1"/>
</dbReference>